<feature type="domain" description="PNPLA" evidence="5">
    <location>
        <begin position="67"/>
        <end position="260"/>
    </location>
</feature>
<dbReference type="InterPro" id="IPR050301">
    <property type="entry name" value="NTE"/>
</dbReference>
<protein>
    <submittedName>
        <fullName evidence="6">Patatin-like phospholipase family protein</fullName>
    </submittedName>
</protein>
<dbReference type="PROSITE" id="PS51635">
    <property type="entry name" value="PNPLA"/>
    <property type="match status" value="1"/>
</dbReference>
<dbReference type="PANTHER" id="PTHR14226:SF78">
    <property type="entry name" value="SLR0060 PROTEIN"/>
    <property type="match status" value="1"/>
</dbReference>
<evidence type="ECO:0000256" key="4">
    <source>
        <dbReference type="PROSITE-ProRule" id="PRU01161"/>
    </source>
</evidence>
<keyword evidence="1 4" id="KW-0378">Hydrolase</keyword>
<evidence type="ECO:0000256" key="1">
    <source>
        <dbReference type="ARBA" id="ARBA00022801"/>
    </source>
</evidence>
<keyword evidence="7" id="KW-1185">Reference proteome</keyword>
<proteinExistence type="predicted"/>
<evidence type="ECO:0000256" key="3">
    <source>
        <dbReference type="ARBA" id="ARBA00023098"/>
    </source>
</evidence>
<dbReference type="EMBL" id="JABRWJ010000003">
    <property type="protein sequence ID" value="NRF67272.1"/>
    <property type="molecule type" value="Genomic_DNA"/>
</dbReference>
<evidence type="ECO:0000313" key="6">
    <source>
        <dbReference type="EMBL" id="NRF67272.1"/>
    </source>
</evidence>
<accession>A0ABX2EF81</accession>
<dbReference type="InterPro" id="IPR002641">
    <property type="entry name" value="PNPLA_dom"/>
</dbReference>
<dbReference type="PANTHER" id="PTHR14226">
    <property type="entry name" value="NEUROPATHY TARGET ESTERASE/SWISS CHEESE D.MELANOGASTER"/>
    <property type="match status" value="1"/>
</dbReference>
<feature type="short sequence motif" description="GXGXXG" evidence="4">
    <location>
        <begin position="71"/>
        <end position="76"/>
    </location>
</feature>
<evidence type="ECO:0000259" key="5">
    <source>
        <dbReference type="PROSITE" id="PS51635"/>
    </source>
</evidence>
<evidence type="ECO:0000313" key="7">
    <source>
        <dbReference type="Proteomes" id="UP000737171"/>
    </source>
</evidence>
<feature type="active site" description="Nucleophile" evidence="4">
    <location>
        <position position="101"/>
    </location>
</feature>
<gene>
    <name evidence="6" type="ORF">HLB44_09780</name>
</gene>
<evidence type="ECO:0000256" key="2">
    <source>
        <dbReference type="ARBA" id="ARBA00022963"/>
    </source>
</evidence>
<dbReference type="Pfam" id="PF01734">
    <property type="entry name" value="Patatin"/>
    <property type="match status" value="1"/>
</dbReference>
<name>A0ABX2EF81_9BURK</name>
<reference evidence="6 7" key="1">
    <citation type="submission" date="2020-05" db="EMBL/GenBank/DDBJ databases">
        <title>Aquincola sp. isolate from soil.</title>
        <authorList>
            <person name="Han J."/>
            <person name="Kim D.-U."/>
        </authorList>
    </citation>
    <scope>NUCLEOTIDE SEQUENCE [LARGE SCALE GENOMIC DNA]</scope>
    <source>
        <strain evidence="6 7">S2</strain>
    </source>
</reference>
<comment type="caution">
    <text evidence="6">The sequence shown here is derived from an EMBL/GenBank/DDBJ whole genome shotgun (WGS) entry which is preliminary data.</text>
</comment>
<dbReference type="SUPFAM" id="SSF52151">
    <property type="entry name" value="FabD/lysophospholipase-like"/>
    <property type="match status" value="1"/>
</dbReference>
<sequence>MAGRDHRENPILPRCCKASCRSKGDSLNDTASIDRQFLRPPIASVPRPAALPTWWNRLRNPPARINLALQGGGAHGAFTWGVLDALLADPRIHIEGLSGSSAGAMNAVVMADGWGKGGREGAREALAEFWAEVGRQLPAGMVTQGESDAIDLSPASKLLASWAGYFSPAQLNPFDLNPLRVLLERRVDFERLRAASPFKLFIGATQASNGKLRVFREHELTVDALLASACLPKIHHAVEIDGEAYWDGGYSANPAIFPLFYDCTARDVLLVLLSPLKREGTPRSIEDIEARIVELAFSAHFMREMRTFAQATAFARPSFLTRGRLERRLQQMRFHMIDSNDLPSLQRTDTKRLAYGPFLERLCAQGRERAAAWLVNDASGIGRRSTIDVHERFG</sequence>
<feature type="active site" description="Proton acceptor" evidence="4">
    <location>
        <position position="247"/>
    </location>
</feature>
<feature type="short sequence motif" description="GXSXG" evidence="4">
    <location>
        <begin position="99"/>
        <end position="103"/>
    </location>
</feature>
<keyword evidence="3 4" id="KW-0443">Lipid metabolism</keyword>
<organism evidence="6 7">
    <name type="scientific">Pseudaquabacterium terrae</name>
    <dbReference type="NCBI Taxonomy" id="2732868"/>
    <lineage>
        <taxon>Bacteria</taxon>
        <taxon>Pseudomonadati</taxon>
        <taxon>Pseudomonadota</taxon>
        <taxon>Betaproteobacteria</taxon>
        <taxon>Burkholderiales</taxon>
        <taxon>Sphaerotilaceae</taxon>
        <taxon>Pseudaquabacterium</taxon>
    </lineage>
</organism>
<dbReference type="Proteomes" id="UP000737171">
    <property type="component" value="Unassembled WGS sequence"/>
</dbReference>
<keyword evidence="2 4" id="KW-0442">Lipid degradation</keyword>
<feature type="short sequence motif" description="DGA/G" evidence="4">
    <location>
        <begin position="247"/>
        <end position="249"/>
    </location>
</feature>
<dbReference type="InterPro" id="IPR016035">
    <property type="entry name" value="Acyl_Trfase/lysoPLipase"/>
</dbReference>
<dbReference type="Gene3D" id="3.40.1090.10">
    <property type="entry name" value="Cytosolic phospholipase A2 catalytic domain"/>
    <property type="match status" value="2"/>
</dbReference>